<gene>
    <name evidence="8" type="ORF">GA0070603_2877</name>
</gene>
<evidence type="ECO:0000313" key="8">
    <source>
        <dbReference type="EMBL" id="SCL59751.1"/>
    </source>
</evidence>
<keyword evidence="9" id="KW-1185">Reference proteome</keyword>
<dbReference type="Pfam" id="PF00924">
    <property type="entry name" value="MS_channel_2nd"/>
    <property type="match status" value="1"/>
</dbReference>
<dbReference type="GO" id="GO:0055085">
    <property type="term" value="P:transmembrane transport"/>
    <property type="evidence" value="ECO:0007669"/>
    <property type="project" value="InterPro"/>
</dbReference>
<dbReference type="Gene3D" id="1.10.287.1260">
    <property type="match status" value="1"/>
</dbReference>
<protein>
    <submittedName>
        <fullName evidence="8">Small-conductance mechanosensitive channel</fullName>
    </submittedName>
</protein>
<dbReference type="RefSeq" id="WP_091313149.1">
    <property type="nucleotide sequence ID" value="NZ_FMIB01000002.1"/>
</dbReference>
<organism evidence="8 9">
    <name type="scientific">Micromonospora chersina</name>
    <dbReference type="NCBI Taxonomy" id="47854"/>
    <lineage>
        <taxon>Bacteria</taxon>
        <taxon>Bacillati</taxon>
        <taxon>Actinomycetota</taxon>
        <taxon>Actinomycetes</taxon>
        <taxon>Micromonosporales</taxon>
        <taxon>Micromonosporaceae</taxon>
        <taxon>Micromonospora</taxon>
    </lineage>
</organism>
<evidence type="ECO:0000313" key="9">
    <source>
        <dbReference type="Proteomes" id="UP000198605"/>
    </source>
</evidence>
<proteinExistence type="predicted"/>
<dbReference type="InterPro" id="IPR011066">
    <property type="entry name" value="MscS_channel_C_sf"/>
</dbReference>
<dbReference type="PANTHER" id="PTHR30566:SF25">
    <property type="entry name" value="INNER MEMBRANE PROTEIN"/>
    <property type="match status" value="1"/>
</dbReference>
<evidence type="ECO:0000256" key="3">
    <source>
        <dbReference type="ARBA" id="ARBA00022692"/>
    </source>
</evidence>
<evidence type="ECO:0000256" key="6">
    <source>
        <dbReference type="SAM" id="Phobius"/>
    </source>
</evidence>
<evidence type="ECO:0000256" key="2">
    <source>
        <dbReference type="ARBA" id="ARBA00022475"/>
    </source>
</evidence>
<feature type="transmembrane region" description="Helical" evidence="6">
    <location>
        <begin position="72"/>
        <end position="92"/>
    </location>
</feature>
<feature type="transmembrane region" description="Helical" evidence="6">
    <location>
        <begin position="6"/>
        <end position="27"/>
    </location>
</feature>
<dbReference type="STRING" id="47854.GA0070603_2877"/>
<dbReference type="OrthoDB" id="9792218at2"/>
<reference evidence="9" key="1">
    <citation type="submission" date="2016-06" db="EMBL/GenBank/DDBJ databases">
        <authorList>
            <person name="Varghese N."/>
            <person name="Submissions Spin"/>
        </authorList>
    </citation>
    <scope>NUCLEOTIDE SEQUENCE [LARGE SCALE GENOMIC DNA]</scope>
    <source>
        <strain evidence="9">DSM 44151</strain>
    </source>
</reference>
<dbReference type="InterPro" id="IPR006685">
    <property type="entry name" value="MscS_channel_2nd"/>
</dbReference>
<sequence length="336" mass="38053">MRALLTVVAWVVAALLVAWLAGLFFRWACRTRYGWIIKPVYEACRRPAVVVLVVGALFASVPGRRYEWLAAFRHGLLLAFAAACAWLVIRFLQVTEGLALGRLSHEPTANRQHRRARTQIRMIRGVTAVLVTLAAIAVALMSYQQIRVVGVSLVTSAGVIGVLIGVAARTSLSNAFAGLQIAFTDAIHVDDVVVVDDAWGRVEEVKLTSVVIRMWDERRLILPTTHFTDRPFQNWTRHESRVVGELRVHVDYTADVEQIRREARRLVEESPLWDRALWVLQVVDVTPQTLELQVRVSAADGPSSWDLRCDLREGLMKYIREQHPQWLPRTRAEFQP</sequence>
<feature type="domain" description="Mechanosensitive ion channel MscS" evidence="7">
    <location>
        <begin position="171"/>
        <end position="237"/>
    </location>
</feature>
<feature type="transmembrane region" description="Helical" evidence="6">
    <location>
        <begin position="122"/>
        <end position="143"/>
    </location>
</feature>
<evidence type="ECO:0000256" key="1">
    <source>
        <dbReference type="ARBA" id="ARBA00004651"/>
    </source>
</evidence>
<name>A0A1C6V0F2_9ACTN</name>
<comment type="subcellular location">
    <subcellularLocation>
        <location evidence="1">Cell membrane</location>
        <topology evidence="1">Multi-pass membrane protein</topology>
    </subcellularLocation>
</comment>
<accession>A0A1C6V0F2</accession>
<dbReference type="GO" id="GO:0005886">
    <property type="term" value="C:plasma membrane"/>
    <property type="evidence" value="ECO:0007669"/>
    <property type="project" value="UniProtKB-SubCell"/>
</dbReference>
<feature type="transmembrane region" description="Helical" evidence="6">
    <location>
        <begin position="48"/>
        <end position="66"/>
    </location>
</feature>
<keyword evidence="4 6" id="KW-1133">Transmembrane helix</keyword>
<dbReference type="EMBL" id="FMIB01000002">
    <property type="protein sequence ID" value="SCL59751.1"/>
    <property type="molecule type" value="Genomic_DNA"/>
</dbReference>
<keyword evidence="5 6" id="KW-0472">Membrane</keyword>
<dbReference type="InterPro" id="IPR023408">
    <property type="entry name" value="MscS_beta-dom_sf"/>
</dbReference>
<dbReference type="SUPFAM" id="SSF82689">
    <property type="entry name" value="Mechanosensitive channel protein MscS (YggB), C-terminal domain"/>
    <property type="match status" value="1"/>
</dbReference>
<dbReference type="InterPro" id="IPR010920">
    <property type="entry name" value="LSM_dom_sf"/>
</dbReference>
<dbReference type="GeneID" id="43279519"/>
<dbReference type="Proteomes" id="UP000198605">
    <property type="component" value="Unassembled WGS sequence"/>
</dbReference>
<dbReference type="Gene3D" id="2.30.30.60">
    <property type="match status" value="1"/>
</dbReference>
<dbReference type="AlphaFoldDB" id="A0A1C6V0F2"/>
<evidence type="ECO:0000259" key="7">
    <source>
        <dbReference type="Pfam" id="PF00924"/>
    </source>
</evidence>
<keyword evidence="2" id="KW-1003">Cell membrane</keyword>
<keyword evidence="3 6" id="KW-0812">Transmembrane</keyword>
<evidence type="ECO:0000256" key="5">
    <source>
        <dbReference type="ARBA" id="ARBA00023136"/>
    </source>
</evidence>
<evidence type="ECO:0000256" key="4">
    <source>
        <dbReference type="ARBA" id="ARBA00022989"/>
    </source>
</evidence>
<feature type="transmembrane region" description="Helical" evidence="6">
    <location>
        <begin position="149"/>
        <end position="168"/>
    </location>
</feature>
<dbReference type="SUPFAM" id="SSF50182">
    <property type="entry name" value="Sm-like ribonucleoproteins"/>
    <property type="match status" value="1"/>
</dbReference>
<dbReference type="PANTHER" id="PTHR30566">
    <property type="entry name" value="YNAI-RELATED MECHANOSENSITIVE ION CHANNEL"/>
    <property type="match status" value="1"/>
</dbReference>